<keyword evidence="10" id="KW-1185">Reference proteome</keyword>
<evidence type="ECO:0000313" key="9">
    <source>
        <dbReference type="EMBL" id="KAK6621923.1"/>
    </source>
</evidence>
<evidence type="ECO:0000313" key="10">
    <source>
        <dbReference type="Proteomes" id="UP001359485"/>
    </source>
</evidence>
<sequence>MDKDEIEFISEQDLDRSLRLLDNAIGTPGKSLFRTSRRLSRKVAGDFDSSREDIFSSPKFRSKSKRPTLYVENASDTSVTFGASELKKLFSENQFLCPTSVQQETTKTAKDRLFFDFLEIWQNHGSDQEVFESILDFVQSCSNTVNLIKNGRDNILLKSAVFDDKVVAEIESERNTWRLIYALYQNRITLMMQDEDMDQDYDMSTISEKEIMLRLYRYDTTIRESQLVVDWLEQNAADLTDGFGLEQYTDKTIAWENTLHELQSKRPIPYKSSREIITALDPDAPRREKKSLHDLDKEDEDRLIHEVFKDIRCGRLDAAQAACAHAGQSWRAALLEGWRLFHDPNYKEKTVNQIAREPLPIEGNPNRDIWKLCAWRTCEDLSMPLKARASLAVYCGHLQTLLAASNTWEDHLWSYLKVVIDARVEKEIREISLKSYVDMPISYWNNILSLEEIFNELNASKNSIVRKDATTPDHLVQKYLILDQIPQLMEEVSKWIQGSDMSVGNDFEAISPHFLRFLTHLVLFLRRIGKSECEDIGDSVIEAYVKLLIEMRESKLVAWYVSQLSQEDQIYYYAAFLEEITDPDERSTCLKAAQEAGLNVDVITKTVVENIRQQSPSNDVVSMDVQPDVGAEDLIKISALDWLLYYPGQRTELLIQTNALIANFLSAGNIQAARLAFNKIPDGTIDMIVSSNINDTATDDSYINLVLNNMPKQVSCATKEYLCYKAYLDADESFADWFQHFNHGKPTEPILKSGANFSEKVAYQHKYSQYKINYDRWKMAMDSKTNTTKTLLYNVLMFPMGWLVDDESVDDNDRLVQLSGLRSIVITKVTFLLHTVLHGMEDYTSCVALADLIAAEQFSLYKVFSKQKLQDLLMKISESSLALMNQNKDPWGYQIL</sequence>
<gene>
    <name evidence="9" type="ORF">RUM44_001730</name>
</gene>
<keyword evidence="7 8" id="KW-0539">Nucleus</keyword>
<evidence type="ECO:0000256" key="6">
    <source>
        <dbReference type="ARBA" id="ARBA00023132"/>
    </source>
</evidence>
<evidence type="ECO:0000256" key="2">
    <source>
        <dbReference type="ARBA" id="ARBA00022448"/>
    </source>
</evidence>
<evidence type="ECO:0000256" key="5">
    <source>
        <dbReference type="ARBA" id="ARBA00023010"/>
    </source>
</evidence>
<dbReference type="PANTHER" id="PTHR13003:SF2">
    <property type="entry name" value="NUCLEAR PORE COMPLEX PROTEIN NUP107"/>
    <property type="match status" value="1"/>
</dbReference>
<comment type="similarity">
    <text evidence="1 8">Belongs to the nucleoporin Nup84/Nup107 family.</text>
</comment>
<name>A0ABR1AKW7_POLSC</name>
<keyword evidence="5 8" id="KW-0811">Translocation</keyword>
<organism evidence="9 10">
    <name type="scientific">Polyplax serrata</name>
    <name type="common">Common mouse louse</name>
    <dbReference type="NCBI Taxonomy" id="468196"/>
    <lineage>
        <taxon>Eukaryota</taxon>
        <taxon>Metazoa</taxon>
        <taxon>Ecdysozoa</taxon>
        <taxon>Arthropoda</taxon>
        <taxon>Hexapoda</taxon>
        <taxon>Insecta</taxon>
        <taxon>Pterygota</taxon>
        <taxon>Neoptera</taxon>
        <taxon>Paraneoptera</taxon>
        <taxon>Psocodea</taxon>
        <taxon>Troctomorpha</taxon>
        <taxon>Phthiraptera</taxon>
        <taxon>Anoplura</taxon>
        <taxon>Polyplacidae</taxon>
        <taxon>Polyplax</taxon>
    </lineage>
</organism>
<accession>A0ABR1AKW7</accession>
<dbReference type="InterPro" id="IPR007252">
    <property type="entry name" value="Nup84/Nup107"/>
</dbReference>
<comment type="subcellular location">
    <subcellularLocation>
        <location evidence="8">Nucleus</location>
        <location evidence="8">Nuclear pore complex</location>
    </subcellularLocation>
    <subcellularLocation>
        <location evidence="8">Nucleus membrane</location>
    </subcellularLocation>
</comment>
<reference evidence="9 10" key="1">
    <citation type="submission" date="2023-09" db="EMBL/GenBank/DDBJ databases">
        <title>Genomes of two closely related lineages of the louse Polyplax serrata with different host specificities.</title>
        <authorList>
            <person name="Martinu J."/>
            <person name="Tarabai H."/>
            <person name="Stefka J."/>
            <person name="Hypsa V."/>
        </authorList>
    </citation>
    <scope>NUCLEOTIDE SEQUENCE [LARGE SCALE GENOMIC DNA]</scope>
    <source>
        <strain evidence="9">98ZLc_SE</strain>
    </source>
</reference>
<evidence type="ECO:0000256" key="4">
    <source>
        <dbReference type="ARBA" id="ARBA00022927"/>
    </source>
</evidence>
<dbReference type="EMBL" id="JAWJWF010000047">
    <property type="protein sequence ID" value="KAK6621923.1"/>
    <property type="molecule type" value="Genomic_DNA"/>
</dbReference>
<comment type="subunit">
    <text evidence="8">Part of the nuclear pore complex (NPC).</text>
</comment>
<dbReference type="Gene3D" id="1.10.3450.20">
    <property type="match status" value="1"/>
</dbReference>
<evidence type="ECO:0000256" key="1">
    <source>
        <dbReference type="ARBA" id="ARBA00009510"/>
    </source>
</evidence>
<protein>
    <recommendedName>
        <fullName evidence="8">Nuclear pore complex protein</fullName>
    </recommendedName>
</protein>
<keyword evidence="3" id="KW-0509">mRNA transport</keyword>
<evidence type="ECO:0000256" key="3">
    <source>
        <dbReference type="ARBA" id="ARBA00022816"/>
    </source>
</evidence>
<keyword evidence="6 8" id="KW-0906">Nuclear pore complex</keyword>
<evidence type="ECO:0000256" key="8">
    <source>
        <dbReference type="RuleBase" id="RU365072"/>
    </source>
</evidence>
<keyword evidence="2 8" id="KW-0813">Transport</keyword>
<keyword evidence="4" id="KW-0653">Protein transport</keyword>
<keyword evidence="8" id="KW-0472">Membrane</keyword>
<dbReference type="Pfam" id="PF04121">
    <property type="entry name" value="Nup84_Nup100"/>
    <property type="match status" value="1"/>
</dbReference>
<comment type="caution">
    <text evidence="9">The sequence shown here is derived from an EMBL/GenBank/DDBJ whole genome shotgun (WGS) entry which is preliminary data.</text>
</comment>
<dbReference type="PANTHER" id="PTHR13003">
    <property type="entry name" value="NUP107-RELATED"/>
    <property type="match status" value="1"/>
</dbReference>
<proteinExistence type="inferred from homology"/>
<evidence type="ECO:0000256" key="7">
    <source>
        <dbReference type="ARBA" id="ARBA00023242"/>
    </source>
</evidence>
<comment type="function">
    <text evidence="8">Functions as a component of the nuclear pore complex (NPC).</text>
</comment>
<dbReference type="Proteomes" id="UP001359485">
    <property type="component" value="Unassembled WGS sequence"/>
</dbReference>
<dbReference type="Gene3D" id="1.20.190.50">
    <property type="match status" value="1"/>
</dbReference>